<dbReference type="RefSeq" id="WP_048091000.1">
    <property type="nucleotide sequence ID" value="NZ_CP009552.1"/>
</dbReference>
<dbReference type="CDD" id="cd22235">
    <property type="entry name" value="RHH_CopG_archaea"/>
    <property type="match status" value="1"/>
</dbReference>
<dbReference type="KEGG" id="gac:GACE_0569"/>
<dbReference type="AlphaFoldDB" id="A0A0A7GF85"/>
<proteinExistence type="predicted"/>
<accession>A0A0A7GF85</accession>
<reference evidence="1 2" key="1">
    <citation type="journal article" date="2015" name="Appl. Environ. Microbiol.">
        <title>The Geoglobus acetivorans genome: Fe(III) reduction, acetate utilization, autotrophic growth, and degradation of aromatic compounds in a hyperthermophilic archaeon.</title>
        <authorList>
            <person name="Mardanov A.V."/>
            <person name="Slododkina G.B."/>
            <person name="Slobodkin A.I."/>
            <person name="Beletsky A.V."/>
            <person name="Gavrilov S.N."/>
            <person name="Kublanov I.V."/>
            <person name="Bonch-Osmolovskaya E.A."/>
            <person name="Skryabin K.G."/>
            <person name="Ravin N.V."/>
        </authorList>
    </citation>
    <scope>NUCLEOTIDE SEQUENCE [LARGE SCALE GENOMIC DNA]</scope>
    <source>
        <strain evidence="1 2">SBH6</strain>
    </source>
</reference>
<protein>
    <submittedName>
        <fullName evidence="1">Uncharacterized protein</fullName>
    </submittedName>
</protein>
<sequence length="176" mass="21017">MKNPPRISIALDDETYSIFNELKESFSSASEFFRELLKFYREFSFLEDYDPFKIRTYVEMLSEGEHVILDIDHLVAFLRFIKNHPDSEKFWKVHENISKAHADEFRGKDVNFILKRLETCNFFRLNVKEGEYTLVTGNEEVKEFTKKFLEGVFEGMGLKFEIKEEFAKLRIKTEKI</sequence>
<evidence type="ECO:0000313" key="2">
    <source>
        <dbReference type="Proteomes" id="UP000030624"/>
    </source>
</evidence>
<dbReference type="GeneID" id="24797171"/>
<gene>
    <name evidence="1" type="ORF">GACE_0569</name>
</gene>
<dbReference type="STRING" id="565033.GACE_0569"/>
<dbReference type="EMBL" id="CP009552">
    <property type="protein sequence ID" value="AIY89621.1"/>
    <property type="molecule type" value="Genomic_DNA"/>
</dbReference>
<evidence type="ECO:0000313" key="1">
    <source>
        <dbReference type="EMBL" id="AIY89621.1"/>
    </source>
</evidence>
<dbReference type="HOGENOM" id="CLU_104048_0_0_2"/>
<name>A0A0A7GF85_GEOAI</name>
<organism evidence="1 2">
    <name type="scientific">Geoglobus acetivorans</name>
    <dbReference type="NCBI Taxonomy" id="565033"/>
    <lineage>
        <taxon>Archaea</taxon>
        <taxon>Methanobacteriati</taxon>
        <taxon>Methanobacteriota</taxon>
        <taxon>Archaeoglobi</taxon>
        <taxon>Archaeoglobales</taxon>
        <taxon>Archaeoglobaceae</taxon>
        <taxon>Geoglobus</taxon>
    </lineage>
</organism>
<dbReference type="Proteomes" id="UP000030624">
    <property type="component" value="Chromosome"/>
</dbReference>
<dbReference type="eggNOG" id="arCOG04451">
    <property type="taxonomic scope" value="Archaea"/>
</dbReference>